<evidence type="ECO:0000313" key="2">
    <source>
        <dbReference type="Proteomes" id="UP000324222"/>
    </source>
</evidence>
<accession>A0A5B7I096</accession>
<proteinExistence type="predicted"/>
<name>A0A5B7I096_PORTR</name>
<comment type="caution">
    <text evidence="1">The sequence shown here is derived from an EMBL/GenBank/DDBJ whole genome shotgun (WGS) entry which is preliminary data.</text>
</comment>
<organism evidence="1 2">
    <name type="scientific">Portunus trituberculatus</name>
    <name type="common">Swimming crab</name>
    <name type="synonym">Neptunus trituberculatus</name>
    <dbReference type="NCBI Taxonomy" id="210409"/>
    <lineage>
        <taxon>Eukaryota</taxon>
        <taxon>Metazoa</taxon>
        <taxon>Ecdysozoa</taxon>
        <taxon>Arthropoda</taxon>
        <taxon>Crustacea</taxon>
        <taxon>Multicrustacea</taxon>
        <taxon>Malacostraca</taxon>
        <taxon>Eumalacostraca</taxon>
        <taxon>Eucarida</taxon>
        <taxon>Decapoda</taxon>
        <taxon>Pleocyemata</taxon>
        <taxon>Brachyura</taxon>
        <taxon>Eubrachyura</taxon>
        <taxon>Portunoidea</taxon>
        <taxon>Portunidae</taxon>
        <taxon>Portuninae</taxon>
        <taxon>Portunus</taxon>
    </lineage>
</organism>
<gene>
    <name evidence="1" type="ORF">E2C01_071567</name>
</gene>
<protein>
    <submittedName>
        <fullName evidence="1">Uncharacterized protein</fullName>
    </submittedName>
</protein>
<dbReference type="EMBL" id="VSRR010045042">
    <property type="protein sequence ID" value="MPC77122.1"/>
    <property type="molecule type" value="Genomic_DNA"/>
</dbReference>
<keyword evidence="2" id="KW-1185">Reference proteome</keyword>
<evidence type="ECO:0000313" key="1">
    <source>
        <dbReference type="EMBL" id="MPC77122.1"/>
    </source>
</evidence>
<dbReference type="Proteomes" id="UP000324222">
    <property type="component" value="Unassembled WGS sequence"/>
</dbReference>
<dbReference type="AlphaFoldDB" id="A0A5B7I096"/>
<reference evidence="1 2" key="1">
    <citation type="submission" date="2019-05" db="EMBL/GenBank/DDBJ databases">
        <title>Another draft genome of Portunus trituberculatus and its Hox gene families provides insights of decapod evolution.</title>
        <authorList>
            <person name="Jeong J.-H."/>
            <person name="Song I."/>
            <person name="Kim S."/>
            <person name="Choi T."/>
            <person name="Kim D."/>
            <person name="Ryu S."/>
            <person name="Kim W."/>
        </authorList>
    </citation>
    <scope>NUCLEOTIDE SEQUENCE [LARGE SCALE GENOMIC DNA]</scope>
    <source>
        <tissue evidence="1">Muscle</tissue>
    </source>
</reference>
<sequence length="114" mass="12826">MKMYSVLKKRERTVNNHILRNAFTLAARQRFSKAGEMISRVFKNAYRVSDVQICCRLTRTVKSPLKTRILSIGAGAVQWNHACFGVRGVFKRTGSNPFHGLSVGRASSLRARVS</sequence>